<sequence>MEREKRATKPSDKAKQVLAQAAAPPPAKRPRGRPPKPKDPPPQKPKAIDPPPQQDDDTFVITPKRKAAQRARSMSRAPSSKASTEKTSALKTRGRSKPPSVKFVDETVEEVAQDLEEHLPLEPTLDNIVDTLNAGLADGSLMVSGSESDEDYAEEVDAVPSEDESDDSFAGPVTSTPFPRKQAVKLPQLAAIPQGRKSVGKYKLKVNVHDGRALRSVMISSKDSVGKLKARISEQLELPIPSVSLGYEAVWSKKTGNKKVLAYVTKETEWDEFWLEFSKHVDGHKKESIADIASSVIFHNMLEGAQNVKGATPRAKDAKGGRSSTKKTDVVVDARTSAHDKSTASTEAVQVGMFCKKHRRLCYKKWDGKTCGSYLPEHVVDHADRLARGEPGVVADRVPAAMSSKLLDFVRPGRRNLAADLAEAQAAVDATDEASRVPLPLEFPAPAAPSVERPAYQGPLDYPTIQSWLKSCEDDLERGRDKHNYSALAVVFAVNGCTRIDDITRMSTMDIKTLAGDDDIDITIGLINRVHAYAVEDVAKVKKKGKLVL</sequence>
<dbReference type="AlphaFoldDB" id="A0A0H2RUQ3"/>
<feature type="region of interest" description="Disordered" evidence="1">
    <location>
        <begin position="1"/>
        <end position="103"/>
    </location>
</feature>
<feature type="compositionally biased region" description="Basic and acidic residues" evidence="1">
    <location>
        <begin position="314"/>
        <end position="329"/>
    </location>
</feature>
<proteinExistence type="predicted"/>
<evidence type="ECO:0000313" key="3">
    <source>
        <dbReference type="Proteomes" id="UP000053477"/>
    </source>
</evidence>
<accession>A0A0H2RUQ3</accession>
<feature type="compositionally biased region" description="Polar residues" evidence="1">
    <location>
        <begin position="76"/>
        <end position="90"/>
    </location>
</feature>
<keyword evidence="3" id="KW-1185">Reference proteome</keyword>
<dbReference type="EMBL" id="KQ085927">
    <property type="protein sequence ID" value="KLO15584.1"/>
    <property type="molecule type" value="Genomic_DNA"/>
</dbReference>
<organism evidence="2 3">
    <name type="scientific">Schizopora paradoxa</name>
    <dbReference type="NCBI Taxonomy" id="27342"/>
    <lineage>
        <taxon>Eukaryota</taxon>
        <taxon>Fungi</taxon>
        <taxon>Dikarya</taxon>
        <taxon>Basidiomycota</taxon>
        <taxon>Agaricomycotina</taxon>
        <taxon>Agaricomycetes</taxon>
        <taxon>Hymenochaetales</taxon>
        <taxon>Schizoporaceae</taxon>
        <taxon>Schizopora</taxon>
    </lineage>
</organism>
<dbReference type="Proteomes" id="UP000053477">
    <property type="component" value="Unassembled WGS sequence"/>
</dbReference>
<reference evidence="2 3" key="1">
    <citation type="submission" date="2015-04" db="EMBL/GenBank/DDBJ databases">
        <title>Complete genome sequence of Schizopora paradoxa KUC8140, a cosmopolitan wood degrader in East Asia.</title>
        <authorList>
            <consortium name="DOE Joint Genome Institute"/>
            <person name="Min B."/>
            <person name="Park H."/>
            <person name="Jang Y."/>
            <person name="Kim J.-J."/>
            <person name="Kim K.H."/>
            <person name="Pangilinan J."/>
            <person name="Lipzen A."/>
            <person name="Riley R."/>
            <person name="Grigoriev I.V."/>
            <person name="Spatafora J.W."/>
            <person name="Choi I.-G."/>
        </authorList>
    </citation>
    <scope>NUCLEOTIDE SEQUENCE [LARGE SCALE GENOMIC DNA]</scope>
    <source>
        <strain evidence="2 3">KUC8140</strain>
    </source>
</reference>
<protein>
    <submittedName>
        <fullName evidence="2">Uncharacterized protein</fullName>
    </submittedName>
</protein>
<dbReference type="InParanoid" id="A0A0H2RUQ3"/>
<name>A0A0H2RUQ3_9AGAM</name>
<feature type="region of interest" description="Disordered" evidence="1">
    <location>
        <begin position="309"/>
        <end position="329"/>
    </location>
</feature>
<feature type="compositionally biased region" description="Basic and acidic residues" evidence="1">
    <location>
        <begin position="1"/>
        <end position="15"/>
    </location>
</feature>
<evidence type="ECO:0000313" key="2">
    <source>
        <dbReference type="EMBL" id="KLO15584.1"/>
    </source>
</evidence>
<evidence type="ECO:0000256" key="1">
    <source>
        <dbReference type="SAM" id="MobiDB-lite"/>
    </source>
</evidence>
<feature type="compositionally biased region" description="Pro residues" evidence="1">
    <location>
        <begin position="42"/>
        <end position="53"/>
    </location>
</feature>
<gene>
    <name evidence="2" type="ORF">SCHPADRAFT_938567</name>
</gene>